<evidence type="ECO:0000256" key="2">
    <source>
        <dbReference type="ARBA" id="ARBA00023242"/>
    </source>
</evidence>
<keyword evidence="2" id="KW-0539">Nucleus</keyword>
<evidence type="ECO:0000313" key="4">
    <source>
        <dbReference type="EMBL" id="JAS38755.1"/>
    </source>
</evidence>
<dbReference type="CDD" id="cd00034">
    <property type="entry name" value="CSD"/>
    <property type="match status" value="1"/>
</dbReference>
<dbReference type="GO" id="GO:0005694">
    <property type="term" value="C:chromosome"/>
    <property type="evidence" value="ECO:0007669"/>
    <property type="project" value="UniProtKB-ARBA"/>
</dbReference>
<accession>A0A1B6ELE7</accession>
<reference evidence="4" key="1">
    <citation type="submission" date="2015-11" db="EMBL/GenBank/DDBJ databases">
        <title>De novo transcriptome assembly of four potential Pierce s Disease insect vectors from Arizona vineyards.</title>
        <authorList>
            <person name="Tassone E.E."/>
        </authorList>
    </citation>
    <scope>NUCLEOTIDE SEQUENCE</scope>
</reference>
<comment type="subcellular location">
    <subcellularLocation>
        <location evidence="1">Nucleus</location>
    </subcellularLocation>
</comment>
<organism evidence="4">
    <name type="scientific">Cuerna arida</name>
    <dbReference type="NCBI Taxonomy" id="1464854"/>
    <lineage>
        <taxon>Eukaryota</taxon>
        <taxon>Metazoa</taxon>
        <taxon>Ecdysozoa</taxon>
        <taxon>Arthropoda</taxon>
        <taxon>Hexapoda</taxon>
        <taxon>Insecta</taxon>
        <taxon>Pterygota</taxon>
        <taxon>Neoptera</taxon>
        <taxon>Paraneoptera</taxon>
        <taxon>Hemiptera</taxon>
        <taxon>Auchenorrhyncha</taxon>
        <taxon>Membracoidea</taxon>
        <taxon>Cicadellidae</taxon>
        <taxon>Cicadellinae</taxon>
        <taxon>Proconiini</taxon>
        <taxon>Cuerna</taxon>
    </lineage>
</organism>
<dbReference type="SUPFAM" id="SSF54160">
    <property type="entry name" value="Chromo domain-like"/>
    <property type="match status" value="1"/>
</dbReference>
<dbReference type="InterPro" id="IPR008251">
    <property type="entry name" value="Chromo_shadow_dom"/>
</dbReference>
<evidence type="ECO:0000259" key="3">
    <source>
        <dbReference type="Pfam" id="PF01393"/>
    </source>
</evidence>
<feature type="domain" description="Chromo shadow" evidence="3">
    <location>
        <begin position="116"/>
        <end position="164"/>
    </location>
</feature>
<proteinExistence type="predicted"/>
<dbReference type="Pfam" id="PF01393">
    <property type="entry name" value="Chromo_shadow"/>
    <property type="match status" value="1"/>
</dbReference>
<dbReference type="EMBL" id="GECZ01031014">
    <property type="protein sequence ID" value="JAS38755.1"/>
    <property type="molecule type" value="Transcribed_RNA"/>
</dbReference>
<dbReference type="Gene3D" id="2.40.50.40">
    <property type="match status" value="1"/>
</dbReference>
<dbReference type="AlphaFoldDB" id="A0A1B6ELE7"/>
<dbReference type="GO" id="GO:0005634">
    <property type="term" value="C:nucleus"/>
    <property type="evidence" value="ECO:0007669"/>
    <property type="project" value="UniProtKB-SubCell"/>
</dbReference>
<name>A0A1B6ELE7_9HEMI</name>
<protein>
    <recommendedName>
        <fullName evidence="3">Chromo shadow domain-containing protein</fullName>
    </recommendedName>
</protein>
<evidence type="ECO:0000256" key="1">
    <source>
        <dbReference type="ARBA" id="ARBA00004123"/>
    </source>
</evidence>
<dbReference type="InterPro" id="IPR016197">
    <property type="entry name" value="Chromo-like_dom_sf"/>
</dbReference>
<gene>
    <name evidence="4" type="ORF">g.1061</name>
</gene>
<sequence>MASDENKGKAPFSNFQELIDSIKEDLDSLSDVDFDQDPDSCGGDGMDFQAVYSNDPTASEINDPDEDNSINSFIENHGFNAAVESAANDIEEHVNLVDDPVTGSDEAIEIVTILIPKEIIRARIAIGELMFDMKFEGTDEVGEISAREACLLWPGVVMQFYGEWIDWEDTTDTCSSHSSTDSYADFSALTSDFSCTVSFDDDIIEIPDEIFNVLF</sequence>